<comment type="caution">
    <text evidence="3">The sequence shown here is derived from an EMBL/GenBank/DDBJ whole genome shotgun (WGS) entry which is preliminary data.</text>
</comment>
<keyword evidence="2" id="KW-1133">Transmembrane helix</keyword>
<sequence length="177" mass="19915">MEQGYNSSQPNEGAGGSGSSLLNDENRRGVWWSIPSRAFNLFDTPDRTVLLRRLSAYLIMGMRSLISFLQAAFILFAFRPVGFLFAVALSILGFYFAAWGLGIIVEAKGRRVVFGLALDRRHLDVFLFVVTMVHALVFFRFFDIYGSGARILWVVMCLLIDAVAWICTWPAEGEVYV</sequence>
<evidence type="ECO:0000256" key="2">
    <source>
        <dbReference type="SAM" id="Phobius"/>
    </source>
</evidence>
<feature type="transmembrane region" description="Helical" evidence="2">
    <location>
        <begin position="125"/>
        <end position="145"/>
    </location>
</feature>
<feature type="region of interest" description="Disordered" evidence="1">
    <location>
        <begin position="1"/>
        <end position="20"/>
    </location>
</feature>
<reference evidence="3" key="1">
    <citation type="journal article" date="2020" name="Phytopathology">
        <title>Genome Sequence Resources of Colletotrichum truncatum, C. plurivorum, C. musicola, and C. sojae: Four Species Pathogenic to Soybean (Glycine max).</title>
        <authorList>
            <person name="Rogerio F."/>
            <person name="Boufleur T.R."/>
            <person name="Ciampi-Guillardi M."/>
            <person name="Sukno S.A."/>
            <person name="Thon M.R."/>
            <person name="Massola Junior N.S."/>
            <person name="Baroncelli R."/>
        </authorList>
    </citation>
    <scope>NUCLEOTIDE SEQUENCE</scope>
    <source>
        <strain evidence="3">LFN0074</strain>
    </source>
</reference>
<feature type="transmembrane region" description="Helical" evidence="2">
    <location>
        <begin position="56"/>
        <end position="77"/>
    </location>
</feature>
<protein>
    <submittedName>
        <fullName evidence="3">Uncharacterized protein</fullName>
    </submittedName>
</protein>
<keyword evidence="4" id="KW-1185">Reference proteome</keyword>
<evidence type="ECO:0000256" key="1">
    <source>
        <dbReference type="SAM" id="MobiDB-lite"/>
    </source>
</evidence>
<keyword evidence="2" id="KW-0812">Transmembrane</keyword>
<name>A0A8H6J0X4_9PEZI</name>
<accession>A0A8H6J0X4</accession>
<proteinExistence type="predicted"/>
<feature type="transmembrane region" description="Helical" evidence="2">
    <location>
        <begin position="151"/>
        <end position="171"/>
    </location>
</feature>
<keyword evidence="2" id="KW-0472">Membrane</keyword>
<feature type="compositionally biased region" description="Polar residues" evidence="1">
    <location>
        <begin position="1"/>
        <end position="11"/>
    </location>
</feature>
<evidence type="ECO:0000313" key="3">
    <source>
        <dbReference type="EMBL" id="KAF6804479.1"/>
    </source>
</evidence>
<dbReference type="AlphaFoldDB" id="A0A8H6J0X4"/>
<feature type="transmembrane region" description="Helical" evidence="2">
    <location>
        <begin position="83"/>
        <end position="105"/>
    </location>
</feature>
<dbReference type="EMBL" id="WIGM01001132">
    <property type="protein sequence ID" value="KAF6804479.1"/>
    <property type="molecule type" value="Genomic_DNA"/>
</dbReference>
<organism evidence="3 4">
    <name type="scientific">Colletotrichum musicola</name>
    <dbReference type="NCBI Taxonomy" id="2175873"/>
    <lineage>
        <taxon>Eukaryota</taxon>
        <taxon>Fungi</taxon>
        <taxon>Dikarya</taxon>
        <taxon>Ascomycota</taxon>
        <taxon>Pezizomycotina</taxon>
        <taxon>Sordariomycetes</taxon>
        <taxon>Hypocreomycetidae</taxon>
        <taxon>Glomerellales</taxon>
        <taxon>Glomerellaceae</taxon>
        <taxon>Colletotrichum</taxon>
        <taxon>Colletotrichum orchidearum species complex</taxon>
    </lineage>
</organism>
<gene>
    <name evidence="3" type="ORF">CMUS01_14839</name>
</gene>
<dbReference type="Proteomes" id="UP000639643">
    <property type="component" value="Unassembled WGS sequence"/>
</dbReference>
<dbReference type="OrthoDB" id="3750908at2759"/>
<evidence type="ECO:0000313" key="4">
    <source>
        <dbReference type="Proteomes" id="UP000639643"/>
    </source>
</evidence>